<evidence type="ECO:0000313" key="3">
    <source>
        <dbReference type="Proteomes" id="UP000295777"/>
    </source>
</evidence>
<name>A0A4R1GH57_9BACT</name>
<dbReference type="Gene3D" id="1.20.120.20">
    <property type="entry name" value="Apolipoprotein"/>
    <property type="match status" value="1"/>
</dbReference>
<dbReference type="Proteomes" id="UP000295777">
    <property type="component" value="Unassembled WGS sequence"/>
</dbReference>
<reference evidence="2 3" key="1">
    <citation type="submission" date="2019-03" db="EMBL/GenBank/DDBJ databases">
        <title>Genomic Encyclopedia of Archaeal and Bacterial Type Strains, Phase II (KMG-II): from individual species to whole genera.</title>
        <authorList>
            <person name="Goeker M."/>
        </authorList>
    </citation>
    <scope>NUCLEOTIDE SEQUENCE [LARGE SCALE GENOMIC DNA]</scope>
    <source>
        <strain evidence="2 3">DSM 24425</strain>
    </source>
</reference>
<proteinExistence type="predicted"/>
<dbReference type="RefSeq" id="WP_132524793.1">
    <property type="nucleotide sequence ID" value="NZ_SMFV01000001.1"/>
</dbReference>
<gene>
    <name evidence="2" type="ORF">CLV27_0144</name>
</gene>
<keyword evidence="3" id="KW-1185">Reference proteome</keyword>
<keyword evidence="1" id="KW-0175">Coiled coil</keyword>
<feature type="coiled-coil region" evidence="1">
    <location>
        <begin position="91"/>
        <end position="125"/>
    </location>
</feature>
<evidence type="ECO:0000313" key="2">
    <source>
        <dbReference type="EMBL" id="TCK06343.1"/>
    </source>
</evidence>
<accession>A0A4R1GH57</accession>
<organism evidence="2 3">
    <name type="scientific">Phorcysia thermohydrogeniphila</name>
    <dbReference type="NCBI Taxonomy" id="936138"/>
    <lineage>
        <taxon>Bacteria</taxon>
        <taxon>Pseudomonadati</taxon>
        <taxon>Aquificota</taxon>
        <taxon>Aquificia</taxon>
        <taxon>Desulfurobacteriales</taxon>
        <taxon>Desulfurobacteriaceae</taxon>
        <taxon>Phorcysia</taxon>
    </lineage>
</organism>
<dbReference type="EMBL" id="SMFV01000001">
    <property type="protein sequence ID" value="TCK06343.1"/>
    <property type="molecule type" value="Genomic_DNA"/>
</dbReference>
<feature type="coiled-coil region" evidence="1">
    <location>
        <begin position="149"/>
        <end position="176"/>
    </location>
</feature>
<evidence type="ECO:0000256" key="1">
    <source>
        <dbReference type="SAM" id="Coils"/>
    </source>
</evidence>
<dbReference type="AlphaFoldDB" id="A0A4R1GH57"/>
<comment type="caution">
    <text evidence="2">The sequence shown here is derived from an EMBL/GenBank/DDBJ whole genome shotgun (WGS) entry which is preliminary data.</text>
</comment>
<protein>
    <submittedName>
        <fullName evidence="2">Uncharacterized protein</fullName>
    </submittedName>
</protein>
<sequence length="178" mass="20801">MKTAKVEKPAFIRKLEEEGKKELATVPFRFYNTLCRHEEDFPFLQDDSVKESLTKLMLETFQNSPDGELTAKKLMSLPLTDLQEYIAATVKQALKAFEEKMEKRLEKVENEVRRTKKELKEHIDDRGTKIVEFVGDSVENTMDLIASHSEAIRQEIRNAKEEIKKDNAERAFLHERGW</sequence>